<name>A0A6I2MAF2_9BACI</name>
<keyword evidence="3" id="KW-0804">Transcription</keyword>
<dbReference type="Gene3D" id="1.10.260.40">
    <property type="entry name" value="lambda repressor-like DNA-binding domains"/>
    <property type="match status" value="1"/>
</dbReference>
<keyword evidence="6" id="KW-1185">Reference proteome</keyword>
<dbReference type="InterPro" id="IPR028082">
    <property type="entry name" value="Peripla_BP_I"/>
</dbReference>
<accession>A0A6I2MAF2</accession>
<proteinExistence type="predicted"/>
<keyword evidence="1" id="KW-0805">Transcription regulation</keyword>
<evidence type="ECO:0000259" key="4">
    <source>
        <dbReference type="PROSITE" id="PS50932"/>
    </source>
</evidence>
<dbReference type="Pfam" id="PF00356">
    <property type="entry name" value="LacI"/>
    <property type="match status" value="1"/>
</dbReference>
<dbReference type="GO" id="GO:0000976">
    <property type="term" value="F:transcription cis-regulatory region binding"/>
    <property type="evidence" value="ECO:0007669"/>
    <property type="project" value="TreeGrafter"/>
</dbReference>
<dbReference type="SMART" id="SM00354">
    <property type="entry name" value="HTH_LACI"/>
    <property type="match status" value="1"/>
</dbReference>
<dbReference type="Pfam" id="PF13377">
    <property type="entry name" value="Peripla_BP_3"/>
    <property type="match status" value="1"/>
</dbReference>
<sequence length="341" mass="38355">MVTIGDVAKQAGVSKSTVSNVFSKKRPISEDVTKRVIRVAKELNYVPNHMARSLAIKKTMIIGLKMPTVKDYELSSFETKVINGVVKKSSESGYRVLLDRIYEGDSQSNFSRDPVDGVILLNPREDDSRIAQYRDSNMPFVLIGRPDRTDMDIKCVDNNNIEMAKEVGEYLIGNGHREILFLNASYHMTVAEDRKAGLMQAYDNYNMPFDEENVVYYDQSTFSNASEYGYVSFLEKIKEKKYTAVIADSDRVALGVMRAAREMEVDIPGDVSLIALSNNETLALETTPNLTSVELFPEKLGEEAADVLINMLNNQLVPRIRTIPASLVIRDSCQDMKHQEV</sequence>
<dbReference type="Gene3D" id="3.40.50.2300">
    <property type="match status" value="2"/>
</dbReference>
<dbReference type="RefSeq" id="WP_154318480.1">
    <property type="nucleotide sequence ID" value="NZ_CAJGAA010000002.1"/>
</dbReference>
<dbReference type="GO" id="GO:0003700">
    <property type="term" value="F:DNA-binding transcription factor activity"/>
    <property type="evidence" value="ECO:0007669"/>
    <property type="project" value="TreeGrafter"/>
</dbReference>
<evidence type="ECO:0000256" key="2">
    <source>
        <dbReference type="ARBA" id="ARBA00023125"/>
    </source>
</evidence>
<keyword evidence="2 5" id="KW-0238">DNA-binding</keyword>
<organism evidence="5 6">
    <name type="scientific">Metabacillus idriensis</name>
    <dbReference type="NCBI Taxonomy" id="324768"/>
    <lineage>
        <taxon>Bacteria</taxon>
        <taxon>Bacillati</taxon>
        <taxon>Bacillota</taxon>
        <taxon>Bacilli</taxon>
        <taxon>Bacillales</taxon>
        <taxon>Bacillaceae</taxon>
        <taxon>Metabacillus</taxon>
    </lineage>
</organism>
<protein>
    <submittedName>
        <fullName evidence="5">LacI family DNA-binding transcriptional regulator</fullName>
    </submittedName>
</protein>
<gene>
    <name evidence="5" type="ORF">GJU41_09830</name>
</gene>
<dbReference type="PANTHER" id="PTHR30146">
    <property type="entry name" value="LACI-RELATED TRANSCRIPTIONAL REPRESSOR"/>
    <property type="match status" value="1"/>
</dbReference>
<dbReference type="SUPFAM" id="SSF53822">
    <property type="entry name" value="Periplasmic binding protein-like I"/>
    <property type="match status" value="1"/>
</dbReference>
<dbReference type="PROSITE" id="PS50932">
    <property type="entry name" value="HTH_LACI_2"/>
    <property type="match status" value="1"/>
</dbReference>
<evidence type="ECO:0000256" key="3">
    <source>
        <dbReference type="ARBA" id="ARBA00023163"/>
    </source>
</evidence>
<dbReference type="Proteomes" id="UP000441585">
    <property type="component" value="Unassembled WGS sequence"/>
</dbReference>
<feature type="domain" description="HTH lacI-type" evidence="4">
    <location>
        <begin position="2"/>
        <end position="56"/>
    </location>
</feature>
<dbReference type="SUPFAM" id="SSF47413">
    <property type="entry name" value="lambda repressor-like DNA-binding domains"/>
    <property type="match status" value="1"/>
</dbReference>
<dbReference type="EMBL" id="WKKF01000002">
    <property type="protein sequence ID" value="MRX54272.1"/>
    <property type="molecule type" value="Genomic_DNA"/>
</dbReference>
<dbReference type="InterPro" id="IPR000843">
    <property type="entry name" value="HTH_LacI"/>
</dbReference>
<dbReference type="CDD" id="cd01392">
    <property type="entry name" value="HTH_LacI"/>
    <property type="match status" value="1"/>
</dbReference>
<dbReference type="InterPro" id="IPR046335">
    <property type="entry name" value="LacI/GalR-like_sensor"/>
</dbReference>
<reference evidence="5 6" key="1">
    <citation type="submission" date="2019-11" db="EMBL/GenBank/DDBJ databases">
        <title>Bacillus idriensis genome.</title>
        <authorList>
            <person name="Konopka E.N."/>
            <person name="Newman J.D."/>
        </authorList>
    </citation>
    <scope>NUCLEOTIDE SEQUENCE [LARGE SCALE GENOMIC DNA]</scope>
    <source>
        <strain evidence="5 6">DSM 19097</strain>
    </source>
</reference>
<comment type="caution">
    <text evidence="5">The sequence shown here is derived from an EMBL/GenBank/DDBJ whole genome shotgun (WGS) entry which is preliminary data.</text>
</comment>
<dbReference type="AlphaFoldDB" id="A0A6I2MAF2"/>
<dbReference type="InterPro" id="IPR010982">
    <property type="entry name" value="Lambda_DNA-bd_dom_sf"/>
</dbReference>
<evidence type="ECO:0000313" key="6">
    <source>
        <dbReference type="Proteomes" id="UP000441585"/>
    </source>
</evidence>
<dbReference type="PANTHER" id="PTHR30146:SF109">
    <property type="entry name" value="HTH-TYPE TRANSCRIPTIONAL REGULATOR GALS"/>
    <property type="match status" value="1"/>
</dbReference>
<evidence type="ECO:0000256" key="1">
    <source>
        <dbReference type="ARBA" id="ARBA00023015"/>
    </source>
</evidence>
<evidence type="ECO:0000313" key="5">
    <source>
        <dbReference type="EMBL" id="MRX54272.1"/>
    </source>
</evidence>